<dbReference type="Gene3D" id="3.40.50.960">
    <property type="entry name" value="Lumazine/riboflavin synthase"/>
    <property type="match status" value="2"/>
</dbReference>
<feature type="binding site" evidence="7">
    <location>
        <position position="136"/>
    </location>
    <ligand>
        <name>(2S)-2-hydroxy-3-oxobutyl phosphate</name>
        <dbReference type="ChEBI" id="CHEBI:58830"/>
    </ligand>
</feature>
<dbReference type="PANTHER" id="PTHR21058:SF0">
    <property type="entry name" value="6,7-DIMETHYL-8-RIBITYLLUMAZINE SYNTHASE"/>
    <property type="match status" value="1"/>
</dbReference>
<dbReference type="EMBL" id="CP036316">
    <property type="protein sequence ID" value="QDT66285.1"/>
    <property type="molecule type" value="Genomic_DNA"/>
</dbReference>
<dbReference type="Proteomes" id="UP000319976">
    <property type="component" value="Chromosome"/>
</dbReference>
<feature type="binding site" evidence="7">
    <location>
        <begin position="89"/>
        <end position="91"/>
    </location>
    <ligand>
        <name>5-amino-6-(D-ribitylamino)uracil</name>
        <dbReference type="ChEBI" id="CHEBI:15934"/>
    </ligand>
</feature>
<organism evidence="8 9">
    <name type="scientific">Calycomorphotria hydatis</name>
    <dbReference type="NCBI Taxonomy" id="2528027"/>
    <lineage>
        <taxon>Bacteria</taxon>
        <taxon>Pseudomonadati</taxon>
        <taxon>Planctomycetota</taxon>
        <taxon>Planctomycetia</taxon>
        <taxon>Planctomycetales</taxon>
        <taxon>Planctomycetaceae</taxon>
        <taxon>Calycomorphotria</taxon>
    </lineage>
</organism>
<dbReference type="SUPFAM" id="SSF52121">
    <property type="entry name" value="Lumazine synthase"/>
    <property type="match status" value="1"/>
</dbReference>
<proteinExistence type="inferred from homology"/>
<comment type="pathway">
    <text evidence="1 7">Cofactor biosynthesis; riboflavin biosynthesis; riboflavin from 2-hydroxy-3-oxobutyl phosphate and 5-amino-6-(D-ribitylamino)uracil: step 1/2.</text>
</comment>
<dbReference type="GO" id="GO:0000906">
    <property type="term" value="F:6,7-dimethyl-8-ribityllumazine synthase activity"/>
    <property type="evidence" value="ECO:0007669"/>
    <property type="project" value="UniProtKB-UniRule"/>
</dbReference>
<feature type="active site" description="Proton donor" evidence="7">
    <location>
        <position position="97"/>
    </location>
</feature>
<dbReference type="InterPro" id="IPR036467">
    <property type="entry name" value="LS/RS_sf"/>
</dbReference>
<sequence>MSIKGLSKLESLTSPPGAQYGIVVARWNSEVTEPLLEGAVSTLKAHGVSEKHIHVYRVPGTYELPIVAGELAQSDTIQSLGGAVICLGAVIKGDTDHDKYINNSVSEALQVIALETGVPIMFGVLTCNTQQQALDRAGGPVGNKGVEAAEAAIETLNVLQRIREEQYSAPTGS</sequence>
<comment type="function">
    <text evidence="7">Catalyzes the formation of 6,7-dimethyl-8-ribityllumazine by condensation of 5-amino-6-(D-ribitylamino)uracil with 3,4-dihydroxy-2-butanone 4-phosphate. This is the penultimate step in the biosynthesis of riboflavin.</text>
</comment>
<dbReference type="GO" id="GO:0009349">
    <property type="term" value="C:riboflavin synthase complex"/>
    <property type="evidence" value="ECO:0007669"/>
    <property type="project" value="UniProtKB-UniRule"/>
</dbReference>
<evidence type="ECO:0000256" key="1">
    <source>
        <dbReference type="ARBA" id="ARBA00004917"/>
    </source>
</evidence>
<dbReference type="Pfam" id="PF00885">
    <property type="entry name" value="DMRL_synthase"/>
    <property type="match status" value="1"/>
</dbReference>
<feature type="binding site" evidence="7">
    <location>
        <position position="27"/>
    </location>
    <ligand>
        <name>5-amino-6-(D-ribitylamino)uracil</name>
        <dbReference type="ChEBI" id="CHEBI:15934"/>
    </ligand>
</feature>
<dbReference type="UniPathway" id="UPA00275">
    <property type="reaction ID" value="UER00404"/>
</dbReference>
<protein>
    <recommendedName>
        <fullName evidence="3 7">6,7-dimethyl-8-ribityllumazine synthase</fullName>
        <shortName evidence="7">DMRL synthase</shortName>
        <shortName evidence="7">LS</shortName>
        <shortName evidence="7">Lumazine synthase</shortName>
        <ecNumber evidence="3 7">2.5.1.78</ecNumber>
    </recommendedName>
</protein>
<dbReference type="HAMAP" id="MF_00178">
    <property type="entry name" value="Lumazine_synth"/>
    <property type="match status" value="1"/>
</dbReference>
<feature type="binding site" evidence="7">
    <location>
        <begin position="94"/>
        <end position="95"/>
    </location>
    <ligand>
        <name>(2S)-2-hydroxy-3-oxobutyl phosphate</name>
        <dbReference type="ChEBI" id="CHEBI:58830"/>
    </ligand>
</feature>
<evidence type="ECO:0000256" key="5">
    <source>
        <dbReference type="ARBA" id="ARBA00022679"/>
    </source>
</evidence>
<dbReference type="InterPro" id="IPR034964">
    <property type="entry name" value="LS"/>
</dbReference>
<dbReference type="OrthoDB" id="9809709at2"/>
<name>A0A517TD39_9PLAN</name>
<evidence type="ECO:0000313" key="9">
    <source>
        <dbReference type="Proteomes" id="UP000319976"/>
    </source>
</evidence>
<dbReference type="RefSeq" id="WP_145265259.1">
    <property type="nucleotide sequence ID" value="NZ_CP036316.1"/>
</dbReference>
<evidence type="ECO:0000256" key="7">
    <source>
        <dbReference type="HAMAP-Rule" id="MF_00178"/>
    </source>
</evidence>
<dbReference type="KEGG" id="chya:V22_35500"/>
<feature type="binding site" evidence="7">
    <location>
        <begin position="61"/>
        <end position="63"/>
    </location>
    <ligand>
        <name>5-amino-6-(D-ribitylamino)uracil</name>
        <dbReference type="ChEBI" id="CHEBI:15934"/>
    </ligand>
</feature>
<dbReference type="EC" id="2.5.1.78" evidence="3 7"/>
<dbReference type="PANTHER" id="PTHR21058">
    <property type="entry name" value="6,7-DIMETHYL-8-RIBITYLLUMAZINE SYNTHASE DMRL SYNTHASE LUMAZINE SYNTHASE"/>
    <property type="match status" value="1"/>
</dbReference>
<keyword evidence="4 7" id="KW-0686">Riboflavin biosynthesis</keyword>
<dbReference type="CDD" id="cd09209">
    <property type="entry name" value="Lumazine_synthase-I"/>
    <property type="match status" value="1"/>
</dbReference>
<accession>A0A517TD39</accession>
<dbReference type="GO" id="GO:0009231">
    <property type="term" value="P:riboflavin biosynthetic process"/>
    <property type="evidence" value="ECO:0007669"/>
    <property type="project" value="UniProtKB-UniRule"/>
</dbReference>
<dbReference type="AlphaFoldDB" id="A0A517TD39"/>
<evidence type="ECO:0000256" key="6">
    <source>
        <dbReference type="ARBA" id="ARBA00048785"/>
    </source>
</evidence>
<evidence type="ECO:0000313" key="8">
    <source>
        <dbReference type="EMBL" id="QDT66285.1"/>
    </source>
</evidence>
<feature type="binding site" evidence="7">
    <location>
        <position position="122"/>
    </location>
    <ligand>
        <name>5-amino-6-(D-ribitylamino)uracil</name>
        <dbReference type="ChEBI" id="CHEBI:15934"/>
    </ligand>
</feature>
<keyword evidence="9" id="KW-1185">Reference proteome</keyword>
<comment type="similarity">
    <text evidence="2 7">Belongs to the DMRL synthase family.</text>
</comment>
<dbReference type="NCBIfam" id="TIGR00114">
    <property type="entry name" value="lumazine-synth"/>
    <property type="match status" value="1"/>
</dbReference>
<evidence type="ECO:0000256" key="4">
    <source>
        <dbReference type="ARBA" id="ARBA00022619"/>
    </source>
</evidence>
<keyword evidence="5 7" id="KW-0808">Transferase</keyword>
<comment type="catalytic activity">
    <reaction evidence="6 7">
        <text>(2S)-2-hydroxy-3-oxobutyl phosphate + 5-amino-6-(D-ribitylamino)uracil = 6,7-dimethyl-8-(1-D-ribityl)lumazine + phosphate + 2 H2O + H(+)</text>
        <dbReference type="Rhea" id="RHEA:26152"/>
        <dbReference type="ChEBI" id="CHEBI:15377"/>
        <dbReference type="ChEBI" id="CHEBI:15378"/>
        <dbReference type="ChEBI" id="CHEBI:15934"/>
        <dbReference type="ChEBI" id="CHEBI:43474"/>
        <dbReference type="ChEBI" id="CHEBI:58201"/>
        <dbReference type="ChEBI" id="CHEBI:58830"/>
        <dbReference type="EC" id="2.5.1.78"/>
    </reaction>
</comment>
<evidence type="ECO:0000256" key="2">
    <source>
        <dbReference type="ARBA" id="ARBA00007424"/>
    </source>
</evidence>
<evidence type="ECO:0000256" key="3">
    <source>
        <dbReference type="ARBA" id="ARBA00012664"/>
    </source>
</evidence>
<reference evidence="8 9" key="1">
    <citation type="submission" date="2019-02" db="EMBL/GenBank/DDBJ databases">
        <title>Deep-cultivation of Planctomycetes and their phenomic and genomic characterization uncovers novel biology.</title>
        <authorList>
            <person name="Wiegand S."/>
            <person name="Jogler M."/>
            <person name="Boedeker C."/>
            <person name="Pinto D."/>
            <person name="Vollmers J."/>
            <person name="Rivas-Marin E."/>
            <person name="Kohn T."/>
            <person name="Peeters S.H."/>
            <person name="Heuer A."/>
            <person name="Rast P."/>
            <person name="Oberbeckmann S."/>
            <person name="Bunk B."/>
            <person name="Jeske O."/>
            <person name="Meyerdierks A."/>
            <person name="Storesund J.E."/>
            <person name="Kallscheuer N."/>
            <person name="Luecker S."/>
            <person name="Lage O.M."/>
            <person name="Pohl T."/>
            <person name="Merkel B.J."/>
            <person name="Hornburger P."/>
            <person name="Mueller R.-W."/>
            <person name="Bruemmer F."/>
            <person name="Labrenz M."/>
            <person name="Spormann A.M."/>
            <person name="Op den Camp H."/>
            <person name="Overmann J."/>
            <person name="Amann R."/>
            <person name="Jetten M.S.M."/>
            <person name="Mascher T."/>
            <person name="Medema M.H."/>
            <person name="Devos D.P."/>
            <person name="Kaster A.-K."/>
            <person name="Ovreas L."/>
            <person name="Rohde M."/>
            <person name="Galperin M.Y."/>
            <person name="Jogler C."/>
        </authorList>
    </citation>
    <scope>NUCLEOTIDE SEQUENCE [LARGE SCALE GENOMIC DNA]</scope>
    <source>
        <strain evidence="8 9">V22</strain>
    </source>
</reference>
<dbReference type="InterPro" id="IPR002180">
    <property type="entry name" value="LS/RS"/>
</dbReference>
<gene>
    <name evidence="7 8" type="primary">ribH</name>
    <name evidence="8" type="ORF">V22_35500</name>
</gene>